<feature type="non-terminal residue" evidence="2">
    <location>
        <position position="198"/>
    </location>
</feature>
<gene>
    <name evidence="2" type="ORF">CH063_07894</name>
</gene>
<organism evidence="2 3">
    <name type="scientific">Colletotrichum higginsianum (strain IMI 349063)</name>
    <name type="common">Crucifer anthracnose fungus</name>
    <dbReference type="NCBI Taxonomy" id="759273"/>
    <lineage>
        <taxon>Eukaryota</taxon>
        <taxon>Fungi</taxon>
        <taxon>Dikarya</taxon>
        <taxon>Ascomycota</taxon>
        <taxon>Pezizomycotina</taxon>
        <taxon>Sordariomycetes</taxon>
        <taxon>Hypocreomycetidae</taxon>
        <taxon>Glomerellales</taxon>
        <taxon>Glomerellaceae</taxon>
        <taxon>Colletotrichum</taxon>
        <taxon>Colletotrichum destructivum species complex</taxon>
    </lineage>
</organism>
<dbReference type="AlphaFoldDB" id="H1V7U2"/>
<feature type="region of interest" description="Disordered" evidence="1">
    <location>
        <begin position="153"/>
        <end position="172"/>
    </location>
</feature>
<dbReference type="EMBL" id="CACQ02001915">
    <property type="protein sequence ID" value="CCF36294.1"/>
    <property type="molecule type" value="Genomic_DNA"/>
</dbReference>
<proteinExistence type="predicted"/>
<feature type="compositionally biased region" description="Basic and acidic residues" evidence="1">
    <location>
        <begin position="25"/>
        <end position="36"/>
    </location>
</feature>
<feature type="region of interest" description="Disordered" evidence="1">
    <location>
        <begin position="61"/>
        <end position="98"/>
    </location>
</feature>
<reference evidence="3" key="1">
    <citation type="journal article" date="2012" name="Nat. Genet.">
        <title>Lifestyle transitions in plant pathogenic Colletotrichum fungi deciphered by genome and transcriptome analyses.</title>
        <authorList>
            <person name="O'Connell R.J."/>
            <person name="Thon M.R."/>
            <person name="Hacquard S."/>
            <person name="Amyotte S.G."/>
            <person name="Kleemann J."/>
            <person name="Torres M.F."/>
            <person name="Damm U."/>
            <person name="Buiate E.A."/>
            <person name="Epstein L."/>
            <person name="Alkan N."/>
            <person name="Altmueller J."/>
            <person name="Alvarado-Balderrama L."/>
            <person name="Bauser C.A."/>
            <person name="Becker C."/>
            <person name="Birren B.W."/>
            <person name="Chen Z."/>
            <person name="Choi J."/>
            <person name="Crouch J.A."/>
            <person name="Duvick J.P."/>
            <person name="Farman M.A."/>
            <person name="Gan P."/>
            <person name="Heiman D."/>
            <person name="Henrissat B."/>
            <person name="Howard R.J."/>
            <person name="Kabbage M."/>
            <person name="Koch C."/>
            <person name="Kracher B."/>
            <person name="Kubo Y."/>
            <person name="Law A.D."/>
            <person name="Lebrun M.-H."/>
            <person name="Lee Y.-H."/>
            <person name="Miyara I."/>
            <person name="Moore N."/>
            <person name="Neumann U."/>
            <person name="Nordstroem K."/>
            <person name="Panaccione D.G."/>
            <person name="Panstruga R."/>
            <person name="Place M."/>
            <person name="Proctor R.H."/>
            <person name="Prusky D."/>
            <person name="Rech G."/>
            <person name="Reinhardt R."/>
            <person name="Rollins J.A."/>
            <person name="Rounsley S."/>
            <person name="Schardl C.L."/>
            <person name="Schwartz D.C."/>
            <person name="Shenoy N."/>
            <person name="Shirasu K."/>
            <person name="Sikhakolli U.R."/>
            <person name="Stueber K."/>
            <person name="Sukno S.A."/>
            <person name="Sweigard J.A."/>
            <person name="Takano Y."/>
            <person name="Takahara H."/>
            <person name="Trail F."/>
            <person name="van der Does H.C."/>
            <person name="Voll L.M."/>
            <person name="Will I."/>
            <person name="Young S."/>
            <person name="Zeng Q."/>
            <person name="Zhang J."/>
            <person name="Zhou S."/>
            <person name="Dickman M.B."/>
            <person name="Schulze-Lefert P."/>
            <person name="Ver Loren van Themaat E."/>
            <person name="Ma L.-J."/>
            <person name="Vaillancourt L.J."/>
        </authorList>
    </citation>
    <scope>NUCLEOTIDE SEQUENCE [LARGE SCALE GENOMIC DNA]</scope>
    <source>
        <strain evidence="3">IMI 349063</strain>
    </source>
</reference>
<evidence type="ECO:0000313" key="3">
    <source>
        <dbReference type="Proteomes" id="UP000007174"/>
    </source>
</evidence>
<feature type="compositionally biased region" description="Basic and acidic residues" evidence="1">
    <location>
        <begin position="88"/>
        <end position="98"/>
    </location>
</feature>
<evidence type="ECO:0000313" key="2">
    <source>
        <dbReference type="EMBL" id="CCF36294.1"/>
    </source>
</evidence>
<dbReference type="HOGENOM" id="CLU_1381020_0_0_1"/>
<sequence>MNPRRVPEDVPGPLRPPDRQTPIRCGRDDVKHALPDPEVTRLRQTSASILPLEEELEAPRGRVPIRLDQGVRKRHGDGDGPVSQPLDVETRDSEIPVRAPVREHGLAHETQPRHVAEVASPPDHELLVAATAEQQLLAEPLEGLQPRRMNLDDLDAAQFPPPGWPGDSDVLPDADRCVLGTRGDVPAPRVGNRADLAA</sequence>
<dbReference type="Proteomes" id="UP000007174">
    <property type="component" value="Unassembled WGS sequence"/>
</dbReference>
<protein>
    <submittedName>
        <fullName evidence="2">Uncharacterized protein</fullName>
    </submittedName>
</protein>
<feature type="region of interest" description="Disordered" evidence="1">
    <location>
        <begin position="1"/>
        <end position="36"/>
    </location>
</feature>
<accession>H1V7U2</accession>
<name>H1V7U2_COLHI</name>
<evidence type="ECO:0000256" key="1">
    <source>
        <dbReference type="SAM" id="MobiDB-lite"/>
    </source>
</evidence>